<accession>A0ABU9X9S0</accession>
<comment type="caution">
    <text evidence="5">The sequence shown here is derived from an EMBL/GenBank/DDBJ whole genome shotgun (WGS) entry which is preliminary data.</text>
</comment>
<dbReference type="Pfam" id="PF00497">
    <property type="entry name" value="SBP_bac_3"/>
    <property type="match status" value="1"/>
</dbReference>
<dbReference type="RefSeq" id="WP_299218114.1">
    <property type="nucleotide sequence ID" value="NZ_JBDGHN010000005.1"/>
</dbReference>
<dbReference type="InterPro" id="IPR001638">
    <property type="entry name" value="Solute-binding_3/MltF_N"/>
</dbReference>
<evidence type="ECO:0000259" key="4">
    <source>
        <dbReference type="SMART" id="SM00062"/>
    </source>
</evidence>
<feature type="chain" id="PRO_5045492210" evidence="3">
    <location>
        <begin position="28"/>
        <end position="295"/>
    </location>
</feature>
<comment type="similarity">
    <text evidence="1">Belongs to the bacterial solute-binding protein 3 family.</text>
</comment>
<dbReference type="PROSITE" id="PS51257">
    <property type="entry name" value="PROKAR_LIPOPROTEIN"/>
    <property type="match status" value="1"/>
</dbReference>
<sequence>MKTLYKVLPIVLGVGLFGCSNSGTSNNAVTQDSASTSTTKGKDDFVSQLPDTAPVIKVGTEANYAPYEFKDEYGNVTGFDIELMNHIGESQGFKVEVYNDPWKKLFDNLDSKNRDMVAAGLTYSDERNSKYLLSDAYAPLPTSLVYLDSELNIKSLDNLDDVSIGVLSDSEPYQFFAKGNYAVGALEQYPTTFAAVQAMAQGEVDAVADDSGVIRYLLNDLSSLDPIYFDYEGIDADGARKVFLIDKNQPELLEKVNVGLEGLKKDGTYAVLTTKWFGEDLTETALKQQKILGTS</sequence>
<dbReference type="EMBL" id="JBDGHN010000005">
    <property type="protein sequence ID" value="MEN2752158.1"/>
    <property type="molecule type" value="Genomic_DNA"/>
</dbReference>
<dbReference type="PANTHER" id="PTHR35936:SF19">
    <property type="entry name" value="AMINO-ACID-BINDING PROTEIN YXEM-RELATED"/>
    <property type="match status" value="1"/>
</dbReference>
<evidence type="ECO:0000256" key="2">
    <source>
        <dbReference type="ARBA" id="ARBA00022729"/>
    </source>
</evidence>
<feature type="domain" description="Solute-binding protein family 3/N-terminal" evidence="4">
    <location>
        <begin position="55"/>
        <end position="280"/>
    </location>
</feature>
<dbReference type="SUPFAM" id="SSF53850">
    <property type="entry name" value="Periplasmic binding protein-like II"/>
    <property type="match status" value="1"/>
</dbReference>
<evidence type="ECO:0000256" key="3">
    <source>
        <dbReference type="SAM" id="SignalP"/>
    </source>
</evidence>
<keyword evidence="2 3" id="KW-0732">Signal</keyword>
<gene>
    <name evidence="5" type="ORF">AAIR29_11000</name>
</gene>
<dbReference type="SMART" id="SM00062">
    <property type="entry name" value="PBPb"/>
    <property type="match status" value="1"/>
</dbReference>
<dbReference type="Proteomes" id="UP001461960">
    <property type="component" value="Unassembled WGS sequence"/>
</dbReference>
<proteinExistence type="inferred from homology"/>
<keyword evidence="6" id="KW-1185">Reference proteome</keyword>
<dbReference type="PANTHER" id="PTHR35936">
    <property type="entry name" value="MEMBRANE-BOUND LYTIC MUREIN TRANSGLYCOSYLASE F"/>
    <property type="match status" value="1"/>
</dbReference>
<feature type="signal peptide" evidence="3">
    <location>
        <begin position="1"/>
        <end position="27"/>
    </location>
</feature>
<evidence type="ECO:0000313" key="5">
    <source>
        <dbReference type="EMBL" id="MEN2752158.1"/>
    </source>
</evidence>
<evidence type="ECO:0000313" key="6">
    <source>
        <dbReference type="Proteomes" id="UP001461960"/>
    </source>
</evidence>
<name>A0ABU9X9S0_9GAMM</name>
<protein>
    <submittedName>
        <fullName evidence="5">Transporter substrate-binding domain-containing protein</fullName>
    </submittedName>
</protein>
<evidence type="ECO:0000256" key="1">
    <source>
        <dbReference type="ARBA" id="ARBA00010333"/>
    </source>
</evidence>
<organism evidence="5 6">
    <name type="scientific">Psychrobacter saeujeotis</name>
    <dbReference type="NCBI Taxonomy" id="3143436"/>
    <lineage>
        <taxon>Bacteria</taxon>
        <taxon>Pseudomonadati</taxon>
        <taxon>Pseudomonadota</taxon>
        <taxon>Gammaproteobacteria</taxon>
        <taxon>Moraxellales</taxon>
        <taxon>Moraxellaceae</taxon>
        <taxon>Psychrobacter</taxon>
    </lineage>
</organism>
<reference evidence="5 6" key="1">
    <citation type="submission" date="2024-05" db="EMBL/GenBank/DDBJ databases">
        <authorList>
            <person name="Kim H.-Y."/>
            <person name="Kim E."/>
            <person name="Cai Y."/>
            <person name="Yang S.-M."/>
            <person name="Lee W."/>
        </authorList>
    </citation>
    <scope>NUCLEOTIDE SEQUENCE [LARGE SCALE GENOMIC DNA]</scope>
    <source>
        <strain evidence="5 6">FBL11</strain>
    </source>
</reference>
<dbReference type="Gene3D" id="3.40.190.10">
    <property type="entry name" value="Periplasmic binding protein-like II"/>
    <property type="match status" value="2"/>
</dbReference>